<organism evidence="7 8">
    <name type="scientific">Isoalcanivorax pacificus W11-5</name>
    <dbReference type="NCBI Taxonomy" id="391936"/>
    <lineage>
        <taxon>Bacteria</taxon>
        <taxon>Pseudomonadati</taxon>
        <taxon>Pseudomonadota</taxon>
        <taxon>Gammaproteobacteria</taxon>
        <taxon>Oceanospirillales</taxon>
        <taxon>Alcanivoracaceae</taxon>
        <taxon>Isoalcanivorax</taxon>
    </lineage>
</organism>
<keyword evidence="8" id="KW-1185">Reference proteome</keyword>
<dbReference type="GO" id="GO:0004057">
    <property type="term" value="F:arginyl-tRNA--protein transferase activity"/>
    <property type="evidence" value="ECO:0007669"/>
    <property type="project" value="InterPro"/>
</dbReference>
<dbReference type="EMBL" id="CP004387">
    <property type="protein sequence ID" value="AJD48205.1"/>
    <property type="molecule type" value="Genomic_DNA"/>
</dbReference>
<dbReference type="GO" id="GO:0071596">
    <property type="term" value="P:ubiquitin-dependent protein catabolic process via the N-end rule pathway"/>
    <property type="evidence" value="ECO:0007669"/>
    <property type="project" value="InterPro"/>
</dbReference>
<protein>
    <recommendedName>
        <fullName evidence="4">Aspartate/glutamate leucyltransferase</fullName>
        <ecNumber evidence="4">2.3.2.29</ecNumber>
    </recommendedName>
</protein>
<dbReference type="Pfam" id="PF04376">
    <property type="entry name" value="ATE_N"/>
    <property type="match status" value="1"/>
</dbReference>
<evidence type="ECO:0000256" key="2">
    <source>
        <dbReference type="ARBA" id="ARBA00022679"/>
    </source>
</evidence>
<dbReference type="NCBIfam" id="NF002342">
    <property type="entry name" value="PRK01305.1-3"/>
    <property type="match status" value="1"/>
</dbReference>
<sequence length="238" mass="27810">MSNLATLRFFSTPAHACSYLEEHQATTLFVDPKARITPELYGDLTRIGFRRSGDYLYRPHCNACTACIPARVRVADFTPRRNQRRVLARNAAVRVEMIRPLFTNELYQLYSRYIERRHGDGDMFPPTQEQFASFLMSSWSDTRFCCFRDPLGQLLAVAVVDLLSDGLSAVYTFYDPARSDLSPGSLAVLWQIEFCRERGLPYVYLGYWIRRCRKMRYKQDFQPLELLLDEQWQDCPLD</sequence>
<dbReference type="SUPFAM" id="SSF55729">
    <property type="entry name" value="Acyl-CoA N-acyltransferases (Nat)"/>
    <property type="match status" value="1"/>
</dbReference>
<dbReference type="NCBIfam" id="NF002341">
    <property type="entry name" value="PRK01305.1-1"/>
    <property type="match status" value="1"/>
</dbReference>
<dbReference type="OrthoDB" id="9782022at2"/>
<evidence type="ECO:0000256" key="3">
    <source>
        <dbReference type="ARBA" id="ARBA00023315"/>
    </source>
</evidence>
<dbReference type="PANTHER" id="PTHR21367">
    <property type="entry name" value="ARGININE-TRNA-PROTEIN TRANSFERASE 1"/>
    <property type="match status" value="1"/>
</dbReference>
<evidence type="ECO:0000256" key="1">
    <source>
        <dbReference type="ARBA" id="ARBA00022490"/>
    </source>
</evidence>
<evidence type="ECO:0000256" key="4">
    <source>
        <dbReference type="HAMAP-Rule" id="MF_00689"/>
    </source>
</evidence>
<gene>
    <name evidence="4" type="primary">bpt</name>
    <name evidence="7" type="ORF">S7S_08955</name>
</gene>
<dbReference type="InterPro" id="IPR017138">
    <property type="entry name" value="Asp_Glu_LeuTrfase"/>
</dbReference>
<dbReference type="RefSeq" id="WP_008737659.1">
    <property type="nucleotide sequence ID" value="NZ_CP004387.1"/>
</dbReference>
<reference evidence="7 8" key="1">
    <citation type="journal article" date="2012" name="J. Bacteriol.">
        <title>Genome sequence of an alkane-degrading bacterium, Alcanivorax pacificus type strain W11-5, isolated from deep sea sediment.</title>
        <authorList>
            <person name="Lai Q."/>
            <person name="Shao Z."/>
        </authorList>
    </citation>
    <scope>NUCLEOTIDE SEQUENCE [LARGE SCALE GENOMIC DNA]</scope>
    <source>
        <strain evidence="7 8">W11-5</strain>
    </source>
</reference>
<evidence type="ECO:0000259" key="5">
    <source>
        <dbReference type="Pfam" id="PF04376"/>
    </source>
</evidence>
<evidence type="ECO:0000313" key="8">
    <source>
        <dbReference type="Proteomes" id="UP000006764"/>
    </source>
</evidence>
<dbReference type="InterPro" id="IPR030700">
    <property type="entry name" value="N-end_Aminoacyl_Trfase"/>
</dbReference>
<keyword evidence="3 4" id="KW-0012">Acyltransferase</keyword>
<dbReference type="PANTHER" id="PTHR21367:SF1">
    <property type="entry name" value="ARGINYL-TRNA--PROTEIN TRANSFERASE 1"/>
    <property type="match status" value="1"/>
</dbReference>
<dbReference type="STRING" id="391936.S7S_08955"/>
<comment type="catalytic activity">
    <reaction evidence="4">
        <text>N-terminal L-aspartyl-[protein] + L-leucyl-tRNA(Leu) = N-terminal L-leucyl-L-aspartyl-[protein] + tRNA(Leu) + H(+)</text>
        <dbReference type="Rhea" id="RHEA:50420"/>
        <dbReference type="Rhea" id="RHEA-COMP:9613"/>
        <dbReference type="Rhea" id="RHEA-COMP:9622"/>
        <dbReference type="Rhea" id="RHEA-COMP:12669"/>
        <dbReference type="Rhea" id="RHEA-COMP:12674"/>
        <dbReference type="ChEBI" id="CHEBI:15378"/>
        <dbReference type="ChEBI" id="CHEBI:64720"/>
        <dbReference type="ChEBI" id="CHEBI:78442"/>
        <dbReference type="ChEBI" id="CHEBI:78494"/>
        <dbReference type="ChEBI" id="CHEBI:133042"/>
        <dbReference type="EC" id="2.3.2.29"/>
    </reaction>
</comment>
<keyword evidence="2 4" id="KW-0808">Transferase</keyword>
<dbReference type="HAMAP" id="MF_00689">
    <property type="entry name" value="Bpt"/>
    <property type="match status" value="1"/>
</dbReference>
<feature type="domain" description="N-end rule aminoacyl transferase C-terminal" evidence="6">
    <location>
        <begin position="105"/>
        <end position="227"/>
    </location>
</feature>
<dbReference type="InterPro" id="IPR016181">
    <property type="entry name" value="Acyl_CoA_acyltransferase"/>
</dbReference>
<dbReference type="Pfam" id="PF04377">
    <property type="entry name" value="ATE_C"/>
    <property type="match status" value="1"/>
</dbReference>
<proteinExistence type="inferred from homology"/>
<dbReference type="Proteomes" id="UP000006764">
    <property type="component" value="Chromosome"/>
</dbReference>
<comment type="catalytic activity">
    <reaction evidence="4">
        <text>N-terminal L-glutamyl-[protein] + L-leucyl-tRNA(Leu) = N-terminal L-leucyl-L-glutamyl-[protein] + tRNA(Leu) + H(+)</text>
        <dbReference type="Rhea" id="RHEA:50412"/>
        <dbReference type="Rhea" id="RHEA-COMP:9613"/>
        <dbReference type="Rhea" id="RHEA-COMP:9622"/>
        <dbReference type="Rhea" id="RHEA-COMP:12664"/>
        <dbReference type="Rhea" id="RHEA-COMP:12668"/>
        <dbReference type="ChEBI" id="CHEBI:15378"/>
        <dbReference type="ChEBI" id="CHEBI:64721"/>
        <dbReference type="ChEBI" id="CHEBI:78442"/>
        <dbReference type="ChEBI" id="CHEBI:78494"/>
        <dbReference type="ChEBI" id="CHEBI:133041"/>
        <dbReference type="EC" id="2.3.2.29"/>
    </reaction>
</comment>
<dbReference type="PIRSF" id="PIRSF037208">
    <property type="entry name" value="ATE_pro_prd"/>
    <property type="match status" value="1"/>
</dbReference>
<keyword evidence="1 4" id="KW-0963">Cytoplasm</keyword>
<dbReference type="GO" id="GO:0008914">
    <property type="term" value="F:leucyl-tRNA--protein transferase activity"/>
    <property type="evidence" value="ECO:0007669"/>
    <property type="project" value="UniProtKB-UniRule"/>
</dbReference>
<comment type="similarity">
    <text evidence="4">Belongs to the R-transferase family. Bpt subfamily.</text>
</comment>
<comment type="subcellular location">
    <subcellularLocation>
        <location evidence="4">Cytoplasm</location>
    </subcellularLocation>
</comment>
<evidence type="ECO:0000259" key="6">
    <source>
        <dbReference type="Pfam" id="PF04377"/>
    </source>
</evidence>
<dbReference type="KEGG" id="apac:S7S_08955"/>
<dbReference type="InterPro" id="IPR007471">
    <property type="entry name" value="N-end_Aminoacyl_Trfase_N"/>
</dbReference>
<dbReference type="GO" id="GO:0005737">
    <property type="term" value="C:cytoplasm"/>
    <property type="evidence" value="ECO:0007669"/>
    <property type="project" value="UniProtKB-SubCell"/>
</dbReference>
<dbReference type="NCBIfam" id="NF002346">
    <property type="entry name" value="PRK01305.2-3"/>
    <property type="match status" value="1"/>
</dbReference>
<dbReference type="InterPro" id="IPR007472">
    <property type="entry name" value="N-end_Aminoacyl_Trfase_C"/>
</dbReference>
<accession>A0A0B4XN71</accession>
<name>A0A0B4XN71_9GAMM</name>
<comment type="function">
    <text evidence="4">Functions in the N-end rule pathway of protein degradation where it conjugates Leu from its aminoacyl-tRNA to the N-termini of proteins containing an N-terminal aspartate or glutamate.</text>
</comment>
<dbReference type="EC" id="2.3.2.29" evidence="4"/>
<evidence type="ECO:0000313" key="7">
    <source>
        <dbReference type="EMBL" id="AJD48205.1"/>
    </source>
</evidence>
<feature type="domain" description="N-end aminoacyl transferase N-terminal" evidence="5">
    <location>
        <begin position="15"/>
        <end position="85"/>
    </location>
</feature>
<dbReference type="AlphaFoldDB" id="A0A0B4XN71"/>
<dbReference type="HOGENOM" id="CLU_077607_0_0_6"/>